<dbReference type="OrthoDB" id="5808342at2"/>
<comment type="subcellular location">
    <subcellularLocation>
        <location evidence="1">Cell membrane</location>
        <topology evidence="1">Multi-pass membrane protein</topology>
    </subcellularLocation>
</comment>
<evidence type="ECO:0000256" key="3">
    <source>
        <dbReference type="ARBA" id="ARBA00022475"/>
    </source>
</evidence>
<keyword evidence="3" id="KW-1003">Cell membrane</keyword>
<feature type="transmembrane region" description="Helical" evidence="7">
    <location>
        <begin position="225"/>
        <end position="244"/>
    </location>
</feature>
<name>A0A3A6PFR5_9BACL</name>
<evidence type="ECO:0000313" key="10">
    <source>
        <dbReference type="Proteomes" id="UP000267798"/>
    </source>
</evidence>
<dbReference type="PANTHER" id="PTHR40074">
    <property type="entry name" value="O-ACETYLTRANSFERASE WECH"/>
    <property type="match status" value="1"/>
</dbReference>
<dbReference type="PANTHER" id="PTHR40074:SF2">
    <property type="entry name" value="O-ACETYLTRANSFERASE WECH"/>
    <property type="match status" value="1"/>
</dbReference>
<dbReference type="InterPro" id="IPR002656">
    <property type="entry name" value="Acyl_transf_3_dom"/>
</dbReference>
<dbReference type="Pfam" id="PF01757">
    <property type="entry name" value="Acyl_transf_3"/>
    <property type="match status" value="1"/>
</dbReference>
<protein>
    <recommendedName>
        <fullName evidence="8">Acyltransferase 3 domain-containing protein</fullName>
    </recommendedName>
</protein>
<organism evidence="9 10">
    <name type="scientific">Paenibacillus pinisoli</name>
    <dbReference type="NCBI Taxonomy" id="1276110"/>
    <lineage>
        <taxon>Bacteria</taxon>
        <taxon>Bacillati</taxon>
        <taxon>Bacillota</taxon>
        <taxon>Bacilli</taxon>
        <taxon>Bacillales</taxon>
        <taxon>Paenibacillaceae</taxon>
        <taxon>Paenibacillus</taxon>
    </lineage>
</organism>
<proteinExistence type="inferred from homology"/>
<evidence type="ECO:0000256" key="7">
    <source>
        <dbReference type="SAM" id="Phobius"/>
    </source>
</evidence>
<keyword evidence="10" id="KW-1185">Reference proteome</keyword>
<feature type="transmembrane region" description="Helical" evidence="7">
    <location>
        <begin position="87"/>
        <end position="106"/>
    </location>
</feature>
<feature type="transmembrane region" description="Helical" evidence="7">
    <location>
        <begin position="43"/>
        <end position="66"/>
    </location>
</feature>
<dbReference type="GO" id="GO:0005886">
    <property type="term" value="C:plasma membrane"/>
    <property type="evidence" value="ECO:0007669"/>
    <property type="project" value="UniProtKB-SubCell"/>
</dbReference>
<evidence type="ECO:0000313" key="9">
    <source>
        <dbReference type="EMBL" id="RJX36889.1"/>
    </source>
</evidence>
<feature type="transmembrane region" description="Helical" evidence="7">
    <location>
        <begin position="256"/>
        <end position="275"/>
    </location>
</feature>
<evidence type="ECO:0000256" key="5">
    <source>
        <dbReference type="ARBA" id="ARBA00022989"/>
    </source>
</evidence>
<feature type="transmembrane region" description="Helical" evidence="7">
    <location>
        <begin position="318"/>
        <end position="338"/>
    </location>
</feature>
<evidence type="ECO:0000259" key="8">
    <source>
        <dbReference type="Pfam" id="PF01757"/>
    </source>
</evidence>
<feature type="transmembrane region" description="Helical" evidence="7">
    <location>
        <begin position="154"/>
        <end position="175"/>
    </location>
</feature>
<gene>
    <name evidence="9" type="ORF">D3P09_25600</name>
</gene>
<feature type="transmembrane region" description="Helical" evidence="7">
    <location>
        <begin position="195"/>
        <end position="213"/>
    </location>
</feature>
<keyword evidence="5 7" id="KW-1133">Transmembrane helix</keyword>
<reference evidence="9 10" key="1">
    <citation type="submission" date="2018-09" db="EMBL/GenBank/DDBJ databases">
        <title>Paenibacillus aracenensis nov. sp. isolated from a cave in southern Spain.</title>
        <authorList>
            <person name="Jurado V."/>
            <person name="Gutierrez-Patricio S."/>
            <person name="Gonzalez-Pimentel J.L."/>
            <person name="Miller A.Z."/>
            <person name="Laiz L."/>
            <person name="Saiz-Jimenez C."/>
        </authorList>
    </citation>
    <scope>NUCLEOTIDE SEQUENCE [LARGE SCALE GENOMIC DNA]</scope>
    <source>
        <strain evidence="9 10">JCM 19203</strain>
    </source>
</reference>
<feature type="domain" description="Acyltransferase 3" evidence="8">
    <location>
        <begin position="14"/>
        <end position="336"/>
    </location>
</feature>
<dbReference type="Proteomes" id="UP000267798">
    <property type="component" value="Unassembled WGS sequence"/>
</dbReference>
<keyword evidence="4 7" id="KW-0812">Transmembrane</keyword>
<comment type="similarity">
    <text evidence="2">Belongs to the acyltransferase 3 family.</text>
</comment>
<dbReference type="EMBL" id="QXQB01000008">
    <property type="protein sequence ID" value="RJX36889.1"/>
    <property type="molecule type" value="Genomic_DNA"/>
</dbReference>
<dbReference type="AlphaFoldDB" id="A0A3A6PFR5"/>
<dbReference type="GO" id="GO:0009246">
    <property type="term" value="P:enterobacterial common antigen biosynthetic process"/>
    <property type="evidence" value="ECO:0007669"/>
    <property type="project" value="TreeGrafter"/>
</dbReference>
<comment type="caution">
    <text evidence="9">The sequence shown here is derived from an EMBL/GenBank/DDBJ whole genome shotgun (WGS) entry which is preliminary data.</text>
</comment>
<evidence type="ECO:0000256" key="4">
    <source>
        <dbReference type="ARBA" id="ARBA00022692"/>
    </source>
</evidence>
<evidence type="ECO:0000256" key="6">
    <source>
        <dbReference type="ARBA" id="ARBA00023136"/>
    </source>
</evidence>
<evidence type="ECO:0000256" key="2">
    <source>
        <dbReference type="ARBA" id="ARBA00007400"/>
    </source>
</evidence>
<evidence type="ECO:0000256" key="1">
    <source>
        <dbReference type="ARBA" id="ARBA00004651"/>
    </source>
</evidence>
<accession>A0A3A6PFR5</accession>
<keyword evidence="6 7" id="KW-0472">Membrane</keyword>
<feature type="transmembrane region" description="Helical" evidence="7">
    <location>
        <begin position="126"/>
        <end position="147"/>
    </location>
</feature>
<sequence length="352" mass="39063">MKMQPRGANRRLGGIDLVKLAASFLVIAIHTGPLLTYDEYADFLITGILGRLAVPFFFMASGYLLFRKLKGSGREDLSMVNRYARKVAVLYLAAIMIYLPLNIYKGDFDHGISWPELARDIVMDGTFYHLWYLPALLIGVYIVYGLYRLLPLWAFSAAVGALYAIGLLGDSYYGLAEGTPALHAMYEWLFARFDYTRNGLFFAPVFLAMGLFMAKRQAKPKIRHLYSFVFLASMVLLFLEGILLREAGYPRHDSMYIALLPAVYALFGMATQLKIGSTPRTGAIAQWIYLLHPAVLVAVRGIAGAAGLKPLLVDHSLIHYAAVCLATAIVSVVLARLLDTLGRLPLRPAKSL</sequence>
<dbReference type="GO" id="GO:0016413">
    <property type="term" value="F:O-acetyltransferase activity"/>
    <property type="evidence" value="ECO:0007669"/>
    <property type="project" value="TreeGrafter"/>
</dbReference>
<feature type="transmembrane region" description="Helical" evidence="7">
    <location>
        <begin position="287"/>
        <end position="306"/>
    </location>
</feature>
<feature type="transmembrane region" description="Helical" evidence="7">
    <location>
        <begin position="12"/>
        <end position="31"/>
    </location>
</feature>